<keyword evidence="3" id="KW-1185">Reference proteome</keyword>
<feature type="compositionally biased region" description="Polar residues" evidence="1">
    <location>
        <begin position="10"/>
        <end position="20"/>
    </location>
</feature>
<protein>
    <recommendedName>
        <fullName evidence="4">YpzG family protein</fullName>
    </recommendedName>
</protein>
<evidence type="ECO:0000313" key="3">
    <source>
        <dbReference type="Proteomes" id="UP000789833"/>
    </source>
</evidence>
<evidence type="ECO:0000256" key="1">
    <source>
        <dbReference type="SAM" id="MobiDB-lite"/>
    </source>
</evidence>
<dbReference type="Pfam" id="PF14139">
    <property type="entry name" value="YpzG"/>
    <property type="match status" value="1"/>
</dbReference>
<evidence type="ECO:0008006" key="4">
    <source>
        <dbReference type="Google" id="ProtNLM"/>
    </source>
</evidence>
<reference evidence="2 3" key="1">
    <citation type="submission" date="2021-10" db="EMBL/GenBank/DDBJ databases">
        <authorList>
            <person name="Criscuolo A."/>
        </authorList>
    </citation>
    <scope>NUCLEOTIDE SEQUENCE [LARGE SCALE GENOMIC DNA]</scope>
    <source>
        <strain evidence="3">CIP 111883</strain>
    </source>
</reference>
<evidence type="ECO:0000313" key="2">
    <source>
        <dbReference type="EMBL" id="CAG9623001.1"/>
    </source>
</evidence>
<dbReference type="RefSeq" id="WP_230504044.1">
    <property type="nucleotide sequence ID" value="NZ_CAKJTJ010000032.1"/>
</dbReference>
<accession>A0ABM8YSL9</accession>
<name>A0ABM8YSL9_9BACI</name>
<dbReference type="EMBL" id="CAKJTJ010000032">
    <property type="protein sequence ID" value="CAG9623001.1"/>
    <property type="molecule type" value="Genomic_DNA"/>
</dbReference>
<organism evidence="2 3">
    <name type="scientific">Sutcliffiella rhizosphaerae</name>
    <dbReference type="NCBI Taxonomy" id="2880967"/>
    <lineage>
        <taxon>Bacteria</taxon>
        <taxon>Bacillati</taxon>
        <taxon>Bacillota</taxon>
        <taxon>Bacilli</taxon>
        <taxon>Bacillales</taxon>
        <taxon>Bacillaceae</taxon>
        <taxon>Sutcliffiella</taxon>
    </lineage>
</organism>
<proteinExistence type="predicted"/>
<gene>
    <name evidence="2" type="ORF">BACCIP111883_03796</name>
</gene>
<sequence length="56" mass="6476">MAKQNHKPSKNNPFSLNNHPFPQPNAHAKHTFRQVNGETQQAQNVQILEVMTRKRS</sequence>
<dbReference type="InterPro" id="IPR025413">
    <property type="entry name" value="YpzG-like"/>
</dbReference>
<dbReference type="Proteomes" id="UP000789833">
    <property type="component" value="Unassembled WGS sequence"/>
</dbReference>
<feature type="region of interest" description="Disordered" evidence="1">
    <location>
        <begin position="1"/>
        <end position="27"/>
    </location>
</feature>
<comment type="caution">
    <text evidence="2">The sequence shown here is derived from an EMBL/GenBank/DDBJ whole genome shotgun (WGS) entry which is preliminary data.</text>
</comment>